<feature type="domain" description="Glycosyltransferase 2-like" evidence="1">
    <location>
        <begin position="51"/>
        <end position="115"/>
    </location>
</feature>
<reference evidence="3 4" key="1">
    <citation type="submission" date="2017-01" db="EMBL/GenBank/DDBJ databases">
        <title>Genomic analysis of Xuhuaishuia manganoxidans DY6-4.</title>
        <authorList>
            <person name="Wang X."/>
        </authorList>
    </citation>
    <scope>NUCLEOTIDE SEQUENCE [LARGE SCALE GENOMIC DNA]</scope>
    <source>
        <strain evidence="3 4">DY6-4</strain>
    </source>
</reference>
<dbReference type="InterPro" id="IPR006342">
    <property type="entry name" value="FkbM_mtfrase"/>
</dbReference>
<accession>A0A1U7DGW4</accession>
<dbReference type="SUPFAM" id="SSF53335">
    <property type="entry name" value="S-adenosyl-L-methionine-dependent methyltransferases"/>
    <property type="match status" value="1"/>
</dbReference>
<name>A0A1U7DGW4_9RHOB</name>
<organism evidence="3 4">
    <name type="scientific">Brevirhabdus pacifica</name>
    <dbReference type="NCBI Taxonomy" id="1267768"/>
    <lineage>
        <taxon>Bacteria</taxon>
        <taxon>Pseudomonadati</taxon>
        <taxon>Pseudomonadota</taxon>
        <taxon>Alphaproteobacteria</taxon>
        <taxon>Rhodobacterales</taxon>
        <taxon>Paracoccaceae</taxon>
        <taxon>Brevirhabdus</taxon>
    </lineage>
</organism>
<dbReference type="PANTHER" id="PTHR34203:SF15">
    <property type="entry name" value="SLL1173 PROTEIN"/>
    <property type="match status" value="1"/>
</dbReference>
<evidence type="ECO:0000259" key="1">
    <source>
        <dbReference type="Pfam" id="PF00535"/>
    </source>
</evidence>
<dbReference type="NCBIfam" id="TIGR01444">
    <property type="entry name" value="fkbM_fam"/>
    <property type="match status" value="1"/>
</dbReference>
<dbReference type="OrthoDB" id="5679686at2"/>
<dbReference type="EMBL" id="CP019124">
    <property type="protein sequence ID" value="APX89222.1"/>
    <property type="molecule type" value="Genomic_DNA"/>
</dbReference>
<feature type="domain" description="Methyltransferase FkbM" evidence="2">
    <location>
        <begin position="275"/>
        <end position="427"/>
    </location>
</feature>
<dbReference type="Gene3D" id="3.90.550.10">
    <property type="entry name" value="Spore Coat Polysaccharide Biosynthesis Protein SpsA, Chain A"/>
    <property type="match status" value="1"/>
</dbReference>
<proteinExistence type="predicted"/>
<dbReference type="PANTHER" id="PTHR34203">
    <property type="entry name" value="METHYLTRANSFERASE, FKBM FAMILY PROTEIN"/>
    <property type="match status" value="1"/>
</dbReference>
<accession>A0A2M9DEH0</accession>
<protein>
    <submittedName>
        <fullName evidence="3">Uncharacterized protein</fullName>
    </submittedName>
</protein>
<evidence type="ECO:0000259" key="2">
    <source>
        <dbReference type="Pfam" id="PF05050"/>
    </source>
</evidence>
<evidence type="ECO:0000313" key="4">
    <source>
        <dbReference type="Proteomes" id="UP000187266"/>
    </source>
</evidence>
<dbReference type="Pfam" id="PF00535">
    <property type="entry name" value="Glycos_transf_2"/>
    <property type="match status" value="1"/>
</dbReference>
<gene>
    <name evidence="3" type="ORF">BV394_05410</name>
</gene>
<dbReference type="SUPFAM" id="SSF53448">
    <property type="entry name" value="Nucleotide-diphospho-sugar transferases"/>
    <property type="match status" value="1"/>
</dbReference>
<dbReference type="InterPro" id="IPR052514">
    <property type="entry name" value="SAM-dependent_MTase"/>
</dbReference>
<sequence length="446" mass="48767">MICAIITPIGPGHQKLFDESCAPSVRQAEDFDPGPFDKILHYAMDDTAGAHGRSARRNTALAQARDEGVDWIFFLDADDILAPNAFQAFGRVLADNPDLDVAWGLICEMDATGDPQLREGQPETIADQAAFLRTEPHLAVQIGGFYRTACVAPLGFDPQMDTGEDYKLYLQLWDGCRCAKLPEIFFLNRRGEHSVGPRSATGADWQASVSQQRRDALARTLVLSEPSHDGVAARMRVTNPHDLIQATHLAGRYFDSEGLQKLRRLCDAPAPHVIEVGANIGNHVVWYARHLNAARIYPVEPNPVALQLLNENLELNDLAPLVDGRGLGLGAGRQAGRFAVETPDADNLGATRLVPDAAGGIEVCDLDTLFADVPADIIKIDVEGMEVDVLAGANALIARTRPVIWIEVMRDNMLAVAQDWCRQAGYRITDSIAYTHTVDYFAVPKD</sequence>
<dbReference type="InterPro" id="IPR001173">
    <property type="entry name" value="Glyco_trans_2-like"/>
</dbReference>
<dbReference type="InterPro" id="IPR029044">
    <property type="entry name" value="Nucleotide-diphossugar_trans"/>
</dbReference>
<dbReference type="Pfam" id="PF05050">
    <property type="entry name" value="Methyltransf_21"/>
    <property type="match status" value="1"/>
</dbReference>
<evidence type="ECO:0000313" key="3">
    <source>
        <dbReference type="EMBL" id="APX89222.1"/>
    </source>
</evidence>
<dbReference type="AlphaFoldDB" id="A0A1U7DGW4"/>
<keyword evidence="4" id="KW-1185">Reference proteome</keyword>
<dbReference type="RefSeq" id="WP_076979245.1">
    <property type="nucleotide sequence ID" value="NZ_CP019124.1"/>
</dbReference>
<dbReference type="Gene3D" id="3.40.50.150">
    <property type="entry name" value="Vaccinia Virus protein VP39"/>
    <property type="match status" value="1"/>
</dbReference>
<dbReference type="STRING" id="1267768.BV394_05410"/>
<dbReference type="InterPro" id="IPR029063">
    <property type="entry name" value="SAM-dependent_MTases_sf"/>
</dbReference>
<dbReference type="Proteomes" id="UP000187266">
    <property type="component" value="Chromosome"/>
</dbReference>